<dbReference type="PANTHER" id="PTHR46289">
    <property type="entry name" value="52 KDA REPRESSOR OF THE INHIBITOR OF THE PROTEIN KINASE-LIKE PROTEIN-RELATED"/>
    <property type="match status" value="1"/>
</dbReference>
<dbReference type="PANTHER" id="PTHR46289:SF14">
    <property type="entry name" value="DUF4371 DOMAIN-CONTAINING PROTEIN"/>
    <property type="match status" value="1"/>
</dbReference>
<protein>
    <submittedName>
        <fullName evidence="1">Uncharacterized protein</fullName>
    </submittedName>
</protein>
<dbReference type="Proteomes" id="UP001153636">
    <property type="component" value="Chromosome 9"/>
</dbReference>
<keyword evidence="2" id="KW-1185">Reference proteome</keyword>
<evidence type="ECO:0000313" key="1">
    <source>
        <dbReference type="EMBL" id="CAH1115523.1"/>
    </source>
</evidence>
<proteinExistence type="predicted"/>
<name>A0A9P0GNN2_9CUCU</name>
<evidence type="ECO:0000313" key="2">
    <source>
        <dbReference type="Proteomes" id="UP001153636"/>
    </source>
</evidence>
<dbReference type="AlphaFoldDB" id="A0A9P0GNN2"/>
<gene>
    <name evidence="1" type="ORF">PSYICH_LOCUS15102</name>
</gene>
<dbReference type="EMBL" id="OV651821">
    <property type="protein sequence ID" value="CAH1115523.1"/>
    <property type="molecule type" value="Genomic_DNA"/>
</dbReference>
<accession>A0A9P0GNN2</accession>
<dbReference type="InterPro" id="IPR052958">
    <property type="entry name" value="IFN-induced_PKR_regulator"/>
</dbReference>
<sequence length="189" mass="21247">MHAAACKSSFIVSVSLIAKYSAILEPLANILQMKTLDIVKANEHIQTIVEMLRDHRKNAENVTAEILKEAGDIVKSSNVDITVARIAGRQKHRNNPPVENPGDFWKRSLIIPYLDSIIGSLQVRFSTDKSPAFSLTHFHPGNMKHVSLEEWKKSTSSCESFYNLKGIEGENYGSKCGIRCRKYQTSPRF</sequence>
<organism evidence="1 2">
    <name type="scientific">Psylliodes chrysocephalus</name>
    <dbReference type="NCBI Taxonomy" id="3402493"/>
    <lineage>
        <taxon>Eukaryota</taxon>
        <taxon>Metazoa</taxon>
        <taxon>Ecdysozoa</taxon>
        <taxon>Arthropoda</taxon>
        <taxon>Hexapoda</taxon>
        <taxon>Insecta</taxon>
        <taxon>Pterygota</taxon>
        <taxon>Neoptera</taxon>
        <taxon>Endopterygota</taxon>
        <taxon>Coleoptera</taxon>
        <taxon>Polyphaga</taxon>
        <taxon>Cucujiformia</taxon>
        <taxon>Chrysomeloidea</taxon>
        <taxon>Chrysomelidae</taxon>
        <taxon>Galerucinae</taxon>
        <taxon>Alticini</taxon>
        <taxon>Psylliodes</taxon>
    </lineage>
</organism>
<dbReference type="OrthoDB" id="6601747at2759"/>
<reference evidence="1" key="1">
    <citation type="submission" date="2022-01" db="EMBL/GenBank/DDBJ databases">
        <authorList>
            <person name="King R."/>
        </authorList>
    </citation>
    <scope>NUCLEOTIDE SEQUENCE</scope>
</reference>